<sequence length="120" mass="13239">MFDEYPELLGTEIDCVESVLHAAAELIETTTRPDDEIGVGHTIGELSRAAWRRYDRDALLGDVVAAILADQARWLVAYACGRPGADRHERAIAAALGWLDASPRPLRALLIRSAAIRYLR</sequence>
<reference evidence="1" key="1">
    <citation type="submission" date="2023-03" db="EMBL/GenBank/DDBJ databases">
        <title>Actinorhabdospora filicis NBRC 111898.</title>
        <authorList>
            <person name="Ichikawa N."/>
            <person name="Sato H."/>
            <person name="Tonouchi N."/>
        </authorList>
    </citation>
    <scope>NUCLEOTIDE SEQUENCE</scope>
    <source>
        <strain evidence="1">NBRC 111898</strain>
    </source>
</reference>
<dbReference type="EMBL" id="BSTX01000002">
    <property type="protein sequence ID" value="GLZ78322.1"/>
    <property type="molecule type" value="Genomic_DNA"/>
</dbReference>
<accession>A0A9W6W3M5</accession>
<organism evidence="1 2">
    <name type="scientific">Actinorhabdospora filicis</name>
    <dbReference type="NCBI Taxonomy" id="1785913"/>
    <lineage>
        <taxon>Bacteria</taxon>
        <taxon>Bacillati</taxon>
        <taxon>Actinomycetota</taxon>
        <taxon>Actinomycetes</taxon>
        <taxon>Micromonosporales</taxon>
        <taxon>Micromonosporaceae</taxon>
        <taxon>Actinorhabdospora</taxon>
    </lineage>
</organism>
<evidence type="ECO:0000313" key="1">
    <source>
        <dbReference type="EMBL" id="GLZ78322.1"/>
    </source>
</evidence>
<dbReference type="AlphaFoldDB" id="A0A9W6W3M5"/>
<proteinExistence type="predicted"/>
<protein>
    <submittedName>
        <fullName evidence="1">Uncharacterized protein</fullName>
    </submittedName>
</protein>
<dbReference type="Proteomes" id="UP001165079">
    <property type="component" value="Unassembled WGS sequence"/>
</dbReference>
<comment type="caution">
    <text evidence="1">The sequence shown here is derived from an EMBL/GenBank/DDBJ whole genome shotgun (WGS) entry which is preliminary data.</text>
</comment>
<evidence type="ECO:0000313" key="2">
    <source>
        <dbReference type="Proteomes" id="UP001165079"/>
    </source>
</evidence>
<gene>
    <name evidence="1" type="ORF">Afil01_31290</name>
</gene>
<name>A0A9W6W3M5_9ACTN</name>
<keyword evidence="2" id="KW-1185">Reference proteome</keyword>
<dbReference type="RefSeq" id="WP_285663481.1">
    <property type="nucleotide sequence ID" value="NZ_BSTX01000002.1"/>
</dbReference>